<proteinExistence type="predicted"/>
<evidence type="ECO:0000313" key="1">
    <source>
        <dbReference type="EMBL" id="MPN16025.1"/>
    </source>
</evidence>
<dbReference type="EMBL" id="VSSQ01062922">
    <property type="protein sequence ID" value="MPN16025.1"/>
    <property type="molecule type" value="Genomic_DNA"/>
</dbReference>
<protein>
    <submittedName>
        <fullName evidence="1">Uncharacterized protein</fullName>
    </submittedName>
</protein>
<sequence length="67" mass="7414">MIYISKKRNKLNSQPTSAYSPDAFIKNDESADADSDDNILGGFSINLDDLDTISDKDTDSIFSGFFK</sequence>
<comment type="caution">
    <text evidence="1">The sequence shown here is derived from an EMBL/GenBank/DDBJ whole genome shotgun (WGS) entry which is preliminary data.</text>
</comment>
<gene>
    <name evidence="1" type="ORF">SDC9_163363</name>
</gene>
<name>A0A645FNM9_9ZZZZ</name>
<organism evidence="1">
    <name type="scientific">bioreactor metagenome</name>
    <dbReference type="NCBI Taxonomy" id="1076179"/>
    <lineage>
        <taxon>unclassified sequences</taxon>
        <taxon>metagenomes</taxon>
        <taxon>ecological metagenomes</taxon>
    </lineage>
</organism>
<accession>A0A645FNM9</accession>
<reference evidence="1" key="1">
    <citation type="submission" date="2019-08" db="EMBL/GenBank/DDBJ databases">
        <authorList>
            <person name="Kucharzyk K."/>
            <person name="Murdoch R.W."/>
            <person name="Higgins S."/>
            <person name="Loffler F."/>
        </authorList>
    </citation>
    <scope>NUCLEOTIDE SEQUENCE</scope>
</reference>
<dbReference type="AlphaFoldDB" id="A0A645FNM9"/>